<comment type="subunit">
    <text evidence="2">The complex is composed of two ATP-binding proteins (GsiA), two transmembrane proteins (GsiC and GsiD) and a solute-binding protein (GsiB).</text>
</comment>
<dbReference type="GO" id="GO:0005524">
    <property type="term" value="F:ATP binding"/>
    <property type="evidence" value="ECO:0007669"/>
    <property type="project" value="UniProtKB-KW"/>
</dbReference>
<keyword evidence="3" id="KW-0813">Transport</keyword>
<dbReference type="PROSITE" id="PS50893">
    <property type="entry name" value="ABC_TRANSPORTER_2"/>
    <property type="match status" value="2"/>
</dbReference>
<accession>A0A7L5BTU3</accession>
<feature type="domain" description="ABC transporter" evidence="17">
    <location>
        <begin position="299"/>
        <end position="549"/>
    </location>
</feature>
<dbReference type="PANTHER" id="PTHR43776">
    <property type="entry name" value="TRANSPORT ATP-BINDING PROTEIN"/>
    <property type="match status" value="1"/>
</dbReference>
<dbReference type="InterPro" id="IPR003439">
    <property type="entry name" value="ABC_transporter-like_ATP-bd"/>
</dbReference>
<evidence type="ECO:0000256" key="9">
    <source>
        <dbReference type="ARBA" id="ARBA00022840"/>
    </source>
</evidence>
<keyword evidence="11" id="KW-0472">Membrane</keyword>
<comment type="function">
    <text evidence="12">Part of the ABC transporter complex GsiABCD involved in glutathione import. Responsible for energy coupling to the transport system.</text>
</comment>
<dbReference type="InterPro" id="IPR027417">
    <property type="entry name" value="P-loop_NTPase"/>
</dbReference>
<keyword evidence="7" id="KW-0547">Nucleotide-binding</keyword>
<evidence type="ECO:0000256" key="4">
    <source>
        <dbReference type="ARBA" id="ARBA00022475"/>
    </source>
</evidence>
<dbReference type="EC" id="7.4.2.10" evidence="14"/>
<evidence type="ECO:0000256" key="16">
    <source>
        <dbReference type="ARBA" id="ARBA00047640"/>
    </source>
</evidence>
<keyword evidence="19" id="KW-1185">Reference proteome</keyword>
<dbReference type="InterPro" id="IPR017871">
    <property type="entry name" value="ABC_transporter-like_CS"/>
</dbReference>
<protein>
    <recommendedName>
        <fullName evidence="15">Glutathione import ATP-binding protein GsiA</fullName>
        <ecNumber evidence="14">7.4.2.10</ecNumber>
    </recommendedName>
</protein>
<evidence type="ECO:0000256" key="1">
    <source>
        <dbReference type="ARBA" id="ARBA00004417"/>
    </source>
</evidence>
<dbReference type="Proteomes" id="UP000503336">
    <property type="component" value="Chromosome"/>
</dbReference>
<evidence type="ECO:0000256" key="10">
    <source>
        <dbReference type="ARBA" id="ARBA00022967"/>
    </source>
</evidence>
<dbReference type="Pfam" id="PF00005">
    <property type="entry name" value="ABC_tran"/>
    <property type="match status" value="2"/>
</dbReference>
<dbReference type="InterPro" id="IPR003593">
    <property type="entry name" value="AAA+_ATPase"/>
</dbReference>
<evidence type="ECO:0000313" key="19">
    <source>
        <dbReference type="Proteomes" id="UP000503336"/>
    </source>
</evidence>
<dbReference type="PROSITE" id="PS00211">
    <property type="entry name" value="ABC_TRANSPORTER_1"/>
    <property type="match status" value="2"/>
</dbReference>
<dbReference type="SMART" id="SM00382">
    <property type="entry name" value="AAA"/>
    <property type="match status" value="2"/>
</dbReference>
<evidence type="ECO:0000256" key="2">
    <source>
        <dbReference type="ARBA" id="ARBA00011469"/>
    </source>
</evidence>
<keyword evidence="10" id="KW-1278">Translocase</keyword>
<evidence type="ECO:0000256" key="12">
    <source>
        <dbReference type="ARBA" id="ARBA00037530"/>
    </source>
</evidence>
<name>A0A7L5BTU3_9RHOB</name>
<dbReference type="GO" id="GO:0016887">
    <property type="term" value="F:ATP hydrolysis activity"/>
    <property type="evidence" value="ECO:0007669"/>
    <property type="project" value="InterPro"/>
</dbReference>
<dbReference type="CDD" id="cd03257">
    <property type="entry name" value="ABC_NikE_OppD_transporters"/>
    <property type="match status" value="2"/>
</dbReference>
<comment type="subcellular location">
    <subcellularLocation>
        <location evidence="1">Cell inner membrane</location>
        <topology evidence="1">Peripheral membrane protein</topology>
    </subcellularLocation>
</comment>
<evidence type="ECO:0000256" key="7">
    <source>
        <dbReference type="ARBA" id="ARBA00022741"/>
    </source>
</evidence>
<evidence type="ECO:0000256" key="8">
    <source>
        <dbReference type="ARBA" id="ARBA00022801"/>
    </source>
</evidence>
<evidence type="ECO:0000256" key="5">
    <source>
        <dbReference type="ARBA" id="ARBA00022519"/>
    </source>
</evidence>
<comment type="catalytic activity">
    <reaction evidence="16">
        <text>glutathione(out) + ATP + H2O = glutathione(in) + ADP + phosphate + H(+)</text>
        <dbReference type="Rhea" id="RHEA:29791"/>
        <dbReference type="ChEBI" id="CHEBI:15377"/>
        <dbReference type="ChEBI" id="CHEBI:15378"/>
        <dbReference type="ChEBI" id="CHEBI:30616"/>
        <dbReference type="ChEBI" id="CHEBI:43474"/>
        <dbReference type="ChEBI" id="CHEBI:57925"/>
        <dbReference type="ChEBI" id="CHEBI:456216"/>
        <dbReference type="EC" id="7.4.2.10"/>
    </reaction>
</comment>
<dbReference type="InterPro" id="IPR050319">
    <property type="entry name" value="ABC_transp_ATP-bind"/>
</dbReference>
<sequence length="600" mass="65377">MTITFGQGDNLTTVVDGLTFDLRAGETLALVGESGSGKSVSTLAAVGLIAARGGSLRSGKSLYRAASGETLDLTRTPERLLRRVRGLEIGLVFQEPMTSLNPVFPIGRQISDAARYHQGISDSAARALALDMLNRVRIADAEKRLDQYPHEFSGGMRQRAMIAMALSCNPRLLIADEPTTALDVTVQAEILSLIKHLQKDLGTSVLFISHDLSVVSEMSDRVVIMKEGKKVEEGSAVDVLLRPQATYTRNLLSVVPKLGETRDSAGPVRIPIIDQEGARPDAVPAKASPPADPNSGPLLKVVDLTKTYQMRKGLLRRIVGEVHAARSVSFEIDRGRTLGLVGESGSGKSTVGRCILRLIEPDAGSVMVDGTDVTKLTHREMDRLRGELQIVFQDPYASLNPRKTAGNIVGEPLIIHRGATGTELEDRVAWLFEKVGLLPEHMDRYPHEFSGGQRQRIGIARAIALNPKLIVGDEPVSALDVSVRAQIVNLMIDLQEEFGISYLFISHDMAVVERMSHDIAVMRAGEIVEIGDRRKVLSDPRHPYTQKLISAVPAIDPGRRARFRPLSVDTPVSALRPPNWSPKPIRYEAASSNHKFAVGD</sequence>
<dbReference type="GO" id="GO:0005886">
    <property type="term" value="C:plasma membrane"/>
    <property type="evidence" value="ECO:0007669"/>
    <property type="project" value="UniProtKB-SubCell"/>
</dbReference>
<reference evidence="18 19" key="1">
    <citation type="submission" date="2020-02" db="EMBL/GenBank/DDBJ databases">
        <title>complete genome sequence of Rhodobacteraceae bacterium.</title>
        <authorList>
            <person name="Park J."/>
            <person name="Kim Y.-S."/>
            <person name="Kim K.-H."/>
        </authorList>
    </citation>
    <scope>NUCLEOTIDE SEQUENCE [LARGE SCALE GENOMIC DNA]</scope>
    <source>
        <strain evidence="18 19">RR4-56</strain>
    </source>
</reference>
<keyword evidence="4" id="KW-1003">Cell membrane</keyword>
<comment type="similarity">
    <text evidence="13">Belongs to the ABC transporter superfamily. Glutathione importer (TC 3.A.1.5.11) family.</text>
</comment>
<dbReference type="KEGG" id="hdh:G5B40_06280"/>
<dbReference type="GO" id="GO:0055085">
    <property type="term" value="P:transmembrane transport"/>
    <property type="evidence" value="ECO:0007669"/>
    <property type="project" value="UniProtKB-ARBA"/>
</dbReference>
<dbReference type="Pfam" id="PF08352">
    <property type="entry name" value="oligo_HPY"/>
    <property type="match status" value="2"/>
</dbReference>
<feature type="domain" description="ABC transporter" evidence="17">
    <location>
        <begin position="6"/>
        <end position="252"/>
    </location>
</feature>
<evidence type="ECO:0000256" key="15">
    <source>
        <dbReference type="ARBA" id="ARBA00041187"/>
    </source>
</evidence>
<evidence type="ECO:0000256" key="3">
    <source>
        <dbReference type="ARBA" id="ARBA00022448"/>
    </source>
</evidence>
<evidence type="ECO:0000313" key="18">
    <source>
        <dbReference type="EMBL" id="QIE55095.1"/>
    </source>
</evidence>
<dbReference type="FunFam" id="3.40.50.300:FF:000016">
    <property type="entry name" value="Oligopeptide ABC transporter ATP-binding component"/>
    <property type="match status" value="2"/>
</dbReference>
<evidence type="ECO:0000256" key="13">
    <source>
        <dbReference type="ARBA" id="ARBA00038416"/>
    </source>
</evidence>
<organism evidence="18 19">
    <name type="scientific">Pikeienuella piscinae</name>
    <dbReference type="NCBI Taxonomy" id="2748098"/>
    <lineage>
        <taxon>Bacteria</taxon>
        <taxon>Pseudomonadati</taxon>
        <taxon>Pseudomonadota</taxon>
        <taxon>Alphaproteobacteria</taxon>
        <taxon>Rhodobacterales</taxon>
        <taxon>Paracoccaceae</taxon>
        <taxon>Pikeienuella</taxon>
    </lineage>
</organism>
<dbReference type="NCBIfam" id="NF008453">
    <property type="entry name" value="PRK11308.1"/>
    <property type="match status" value="2"/>
</dbReference>
<dbReference type="SUPFAM" id="SSF52540">
    <property type="entry name" value="P-loop containing nucleoside triphosphate hydrolases"/>
    <property type="match status" value="2"/>
</dbReference>
<dbReference type="NCBIfam" id="NF007739">
    <property type="entry name" value="PRK10419.1"/>
    <property type="match status" value="2"/>
</dbReference>
<dbReference type="AlphaFoldDB" id="A0A7L5BTU3"/>
<keyword evidence="6" id="KW-0677">Repeat</keyword>
<dbReference type="Gene3D" id="3.40.50.300">
    <property type="entry name" value="P-loop containing nucleotide triphosphate hydrolases"/>
    <property type="match status" value="2"/>
</dbReference>
<evidence type="ECO:0000256" key="11">
    <source>
        <dbReference type="ARBA" id="ARBA00023136"/>
    </source>
</evidence>
<evidence type="ECO:0000256" key="6">
    <source>
        <dbReference type="ARBA" id="ARBA00022737"/>
    </source>
</evidence>
<gene>
    <name evidence="18" type="ORF">G5B40_06280</name>
</gene>
<keyword evidence="8" id="KW-0378">Hydrolase</keyword>
<keyword evidence="5" id="KW-0997">Cell inner membrane</keyword>
<dbReference type="InterPro" id="IPR013563">
    <property type="entry name" value="Oligopep_ABC_C"/>
</dbReference>
<evidence type="ECO:0000256" key="14">
    <source>
        <dbReference type="ARBA" id="ARBA00039050"/>
    </source>
</evidence>
<dbReference type="GO" id="GO:0015833">
    <property type="term" value="P:peptide transport"/>
    <property type="evidence" value="ECO:0007669"/>
    <property type="project" value="InterPro"/>
</dbReference>
<evidence type="ECO:0000259" key="17">
    <source>
        <dbReference type="PROSITE" id="PS50893"/>
    </source>
</evidence>
<proteinExistence type="inferred from homology"/>
<dbReference type="RefSeq" id="WP_165096426.1">
    <property type="nucleotide sequence ID" value="NZ_CP049056.1"/>
</dbReference>
<dbReference type="PANTHER" id="PTHR43776:SF15">
    <property type="entry name" value="GLUTATHIONE IMPORT ATP-BINDING PROTEIN GSIA"/>
    <property type="match status" value="1"/>
</dbReference>
<keyword evidence="9 18" id="KW-0067">ATP-binding</keyword>
<dbReference type="EMBL" id="CP049056">
    <property type="protein sequence ID" value="QIE55095.1"/>
    <property type="molecule type" value="Genomic_DNA"/>
</dbReference>